<name>A0AAV9VU83_9PEZI</name>
<protein>
    <submittedName>
        <fullName evidence="1">Uncharacterized protein</fullName>
    </submittedName>
</protein>
<keyword evidence="2" id="KW-1185">Reference proteome</keyword>
<reference evidence="1 2" key="1">
    <citation type="submission" date="2023-08" db="EMBL/GenBank/DDBJ databases">
        <authorList>
            <person name="Palmer J.M."/>
        </authorList>
    </citation>
    <scope>NUCLEOTIDE SEQUENCE [LARGE SCALE GENOMIC DNA]</scope>
    <source>
        <strain evidence="1 2">TWF481</strain>
    </source>
</reference>
<organism evidence="1 2">
    <name type="scientific">Arthrobotrys musiformis</name>
    <dbReference type="NCBI Taxonomy" id="47236"/>
    <lineage>
        <taxon>Eukaryota</taxon>
        <taxon>Fungi</taxon>
        <taxon>Dikarya</taxon>
        <taxon>Ascomycota</taxon>
        <taxon>Pezizomycotina</taxon>
        <taxon>Orbiliomycetes</taxon>
        <taxon>Orbiliales</taxon>
        <taxon>Orbiliaceae</taxon>
        <taxon>Arthrobotrys</taxon>
    </lineage>
</organism>
<sequence length="244" mass="27577">METLDGLSVAHVEGSFQHERAALTKHELTCLLLGWPPWYKEKFKTRAGREVPFPIWSEKDISRGGWIIAVGLMESPMPLAVYRCPNEPDEPGFRQNGATFRRSVARCRDHIAKNISPHFPDNQDVTDAMAALNHLINERTGSGIPTGRLGRTADDVKGIDIPHLRSSDCRFICTNFNDYEPLTDADRARLESILFPTMVAVVHGAYEVVQYLKDVGVELKIPPSLQPFDREVWLRDCTTRLPVR</sequence>
<accession>A0AAV9VU83</accession>
<evidence type="ECO:0000313" key="1">
    <source>
        <dbReference type="EMBL" id="KAK6496718.1"/>
    </source>
</evidence>
<evidence type="ECO:0000313" key="2">
    <source>
        <dbReference type="Proteomes" id="UP001370758"/>
    </source>
</evidence>
<dbReference type="Proteomes" id="UP001370758">
    <property type="component" value="Unassembled WGS sequence"/>
</dbReference>
<gene>
    <name evidence="1" type="ORF">TWF481_001706</name>
</gene>
<proteinExistence type="predicted"/>
<dbReference type="AlphaFoldDB" id="A0AAV9VU83"/>
<comment type="caution">
    <text evidence="1">The sequence shown here is derived from an EMBL/GenBank/DDBJ whole genome shotgun (WGS) entry which is preliminary data.</text>
</comment>
<dbReference type="EMBL" id="JAVHJL010000010">
    <property type="protein sequence ID" value="KAK6496718.1"/>
    <property type="molecule type" value="Genomic_DNA"/>
</dbReference>